<evidence type="ECO:0000313" key="3">
    <source>
        <dbReference type="Proteomes" id="UP001341281"/>
    </source>
</evidence>
<dbReference type="PANTHER" id="PTHR37391">
    <property type="entry name" value="E3 UBIQUITIN-PROTEIN LIGASE"/>
    <property type="match status" value="1"/>
</dbReference>
<name>A0AAQ3PGS6_PASNO</name>
<proteinExistence type="predicted"/>
<evidence type="ECO:0000313" key="2">
    <source>
        <dbReference type="EMBL" id="WVZ48881.1"/>
    </source>
</evidence>
<dbReference type="AlphaFoldDB" id="A0AAQ3PGS6"/>
<gene>
    <name evidence="2" type="ORF">U9M48_000276</name>
</gene>
<dbReference type="EMBL" id="CP144745">
    <property type="protein sequence ID" value="WVZ48881.1"/>
    <property type="molecule type" value="Genomic_DNA"/>
</dbReference>
<reference evidence="2 3" key="1">
    <citation type="submission" date="2024-02" db="EMBL/GenBank/DDBJ databases">
        <title>High-quality chromosome-scale genome assembly of Pensacola bahiagrass (Paspalum notatum Flugge var. saurae).</title>
        <authorList>
            <person name="Vega J.M."/>
            <person name="Podio M."/>
            <person name="Orjuela J."/>
            <person name="Siena L.A."/>
            <person name="Pessino S.C."/>
            <person name="Combes M.C."/>
            <person name="Mariac C."/>
            <person name="Albertini E."/>
            <person name="Pupilli F."/>
            <person name="Ortiz J.P.A."/>
            <person name="Leblanc O."/>
        </authorList>
    </citation>
    <scope>NUCLEOTIDE SEQUENCE [LARGE SCALE GENOMIC DNA]</scope>
    <source>
        <strain evidence="2">R1</strain>
        <tissue evidence="2">Leaf</tissue>
    </source>
</reference>
<keyword evidence="3" id="KW-1185">Reference proteome</keyword>
<organism evidence="2 3">
    <name type="scientific">Paspalum notatum var. saurae</name>
    <dbReference type="NCBI Taxonomy" id="547442"/>
    <lineage>
        <taxon>Eukaryota</taxon>
        <taxon>Viridiplantae</taxon>
        <taxon>Streptophyta</taxon>
        <taxon>Embryophyta</taxon>
        <taxon>Tracheophyta</taxon>
        <taxon>Spermatophyta</taxon>
        <taxon>Magnoliopsida</taxon>
        <taxon>Liliopsida</taxon>
        <taxon>Poales</taxon>
        <taxon>Poaceae</taxon>
        <taxon>PACMAD clade</taxon>
        <taxon>Panicoideae</taxon>
        <taxon>Andropogonodae</taxon>
        <taxon>Paspaleae</taxon>
        <taxon>Paspalinae</taxon>
        <taxon>Paspalum</taxon>
    </lineage>
</organism>
<dbReference type="Proteomes" id="UP001341281">
    <property type="component" value="Chromosome 01"/>
</dbReference>
<evidence type="ECO:0000256" key="1">
    <source>
        <dbReference type="SAM" id="MobiDB-lite"/>
    </source>
</evidence>
<accession>A0AAQ3PGS6</accession>
<sequence>MSSRHHRLEEELLPASLLVAARPFLRGEQAKHDDLLFHYTGGEIRDHLAASQESISILQAFRKTSSAAAVHSNDEPWRRKLRSVVPAEGVVVKHIRTGEPVALSLRTLAVFLLMTVADLRDQFRLQFRGSNLGTMWPGSGKPGLCMNAMSRLAALYCLIAWDVEVDRLAGEEDNDALYLELVIPPVFQRCTVVLDPEDGARGTCRQRRRSRRVRDTGGGAAPGKDGSPGEWGRVMRDKATDKDWPTTALGVIGLVHDVKKLAPSNN</sequence>
<protein>
    <submittedName>
        <fullName evidence="2">Uncharacterized protein</fullName>
    </submittedName>
</protein>
<dbReference type="PANTHER" id="PTHR37391:SF12">
    <property type="entry name" value="OS02G0828500 PROTEIN"/>
    <property type="match status" value="1"/>
</dbReference>
<feature type="region of interest" description="Disordered" evidence="1">
    <location>
        <begin position="200"/>
        <end position="234"/>
    </location>
</feature>